<dbReference type="InterPro" id="IPR002509">
    <property type="entry name" value="NODB_dom"/>
</dbReference>
<evidence type="ECO:0000256" key="1">
    <source>
        <dbReference type="ARBA" id="ARBA00022729"/>
    </source>
</evidence>
<reference evidence="3" key="1">
    <citation type="submission" date="2020-12" db="EMBL/GenBank/DDBJ databases">
        <authorList>
            <person name="Huq M.A."/>
        </authorList>
    </citation>
    <scope>NUCLEOTIDE SEQUENCE</scope>
    <source>
        <strain evidence="3">MAHUQ-46</strain>
    </source>
</reference>
<name>A0A934J635_9BACL</name>
<proteinExistence type="predicted"/>
<dbReference type="InterPro" id="IPR011330">
    <property type="entry name" value="Glyco_hydro/deAcase_b/a-brl"/>
</dbReference>
<sequence length="324" mass="37074">MSKKRFFTWLKRLVSAGLAVILLFFAAAFAFPSLQLAQKACGVLQKAEAKAFVLTHKTPELEFHGNGNTTPVFDTSKQRYAEQVPVLMYHYVVPKAFNKEPDNNSMINLESFEAGMKYLYDNGYYTATLSELEDYLHGYIQLPEKTVVLTFDDGYENNYIYAYPILKKYGLHAALFIIGSRVQEHAAKDFKPDKSSYLSQEQLDAASDVFEYHSHTYDLHKKETLFCGKQEALTRDTDLLQKDIGIMREHGYITPYFAYPFGSYDAKTVYYLQKHGYRMAFTVKQGFVKPGDAPLELNRLTVTSSTDMELLLKTGDFKQSVKKD</sequence>
<dbReference type="GO" id="GO:0005975">
    <property type="term" value="P:carbohydrate metabolic process"/>
    <property type="evidence" value="ECO:0007669"/>
    <property type="project" value="InterPro"/>
</dbReference>
<comment type="caution">
    <text evidence="3">The sequence shown here is derived from an EMBL/GenBank/DDBJ whole genome shotgun (WGS) entry which is preliminary data.</text>
</comment>
<dbReference type="CDD" id="cd10966">
    <property type="entry name" value="CE4_yadE_5s"/>
    <property type="match status" value="1"/>
</dbReference>
<keyword evidence="4" id="KW-1185">Reference proteome</keyword>
<dbReference type="SUPFAM" id="SSF88713">
    <property type="entry name" value="Glycoside hydrolase/deacetylase"/>
    <property type="match status" value="1"/>
</dbReference>
<evidence type="ECO:0000313" key="4">
    <source>
        <dbReference type="Proteomes" id="UP000640274"/>
    </source>
</evidence>
<dbReference type="Gene3D" id="3.20.20.370">
    <property type="entry name" value="Glycoside hydrolase/deacetylase"/>
    <property type="match status" value="1"/>
</dbReference>
<dbReference type="RefSeq" id="WP_199018994.1">
    <property type="nucleotide sequence ID" value="NZ_JAELUP010000027.1"/>
</dbReference>
<protein>
    <submittedName>
        <fullName evidence="3">Polysaccharide deacetylase family protein</fullName>
    </submittedName>
</protein>
<dbReference type="EMBL" id="JAELUP010000027">
    <property type="protein sequence ID" value="MBJ6361446.1"/>
    <property type="molecule type" value="Genomic_DNA"/>
</dbReference>
<accession>A0A934J635</accession>
<dbReference type="PANTHER" id="PTHR34216">
    <property type="match status" value="1"/>
</dbReference>
<evidence type="ECO:0000259" key="2">
    <source>
        <dbReference type="PROSITE" id="PS51677"/>
    </source>
</evidence>
<gene>
    <name evidence="3" type="ORF">JFN88_09025</name>
</gene>
<dbReference type="PANTHER" id="PTHR34216:SF7">
    <property type="entry name" value="POLY-BETA-1,6-N-ACETYL-D-GLUCOSAMINE N-DEACETYLASE"/>
    <property type="match status" value="1"/>
</dbReference>
<dbReference type="Pfam" id="PF01522">
    <property type="entry name" value="Polysacc_deac_1"/>
    <property type="match status" value="1"/>
</dbReference>
<evidence type="ECO:0000313" key="3">
    <source>
        <dbReference type="EMBL" id="MBJ6361446.1"/>
    </source>
</evidence>
<feature type="domain" description="NodB homology" evidence="2">
    <location>
        <begin position="145"/>
        <end position="324"/>
    </location>
</feature>
<dbReference type="AlphaFoldDB" id="A0A934J635"/>
<dbReference type="GO" id="GO:0016810">
    <property type="term" value="F:hydrolase activity, acting on carbon-nitrogen (but not peptide) bonds"/>
    <property type="evidence" value="ECO:0007669"/>
    <property type="project" value="InterPro"/>
</dbReference>
<keyword evidence="1" id="KW-0732">Signal</keyword>
<dbReference type="InterPro" id="IPR051398">
    <property type="entry name" value="Polysacch_Deacetylase"/>
</dbReference>
<organism evidence="3 4">
    <name type="scientific">Paenibacillus roseus</name>
    <dbReference type="NCBI Taxonomy" id="2798579"/>
    <lineage>
        <taxon>Bacteria</taxon>
        <taxon>Bacillati</taxon>
        <taxon>Bacillota</taxon>
        <taxon>Bacilli</taxon>
        <taxon>Bacillales</taxon>
        <taxon>Paenibacillaceae</taxon>
        <taxon>Paenibacillus</taxon>
    </lineage>
</organism>
<dbReference type="PROSITE" id="PS51677">
    <property type="entry name" value="NODB"/>
    <property type="match status" value="1"/>
</dbReference>
<dbReference type="Proteomes" id="UP000640274">
    <property type="component" value="Unassembled WGS sequence"/>
</dbReference>